<dbReference type="GO" id="GO:0008195">
    <property type="term" value="F:phosphatidate phosphatase activity"/>
    <property type="evidence" value="ECO:0007669"/>
    <property type="project" value="TreeGrafter"/>
</dbReference>
<protein>
    <recommendedName>
        <fullName evidence="1">LNS2/PITP domain-containing protein</fullName>
    </recommendedName>
</protein>
<name>A0A9Q0K910_9MAGN</name>
<reference evidence="2" key="1">
    <citation type="journal article" date="2023" name="Plant J.">
        <title>The genome of the king protea, Protea cynaroides.</title>
        <authorList>
            <person name="Chang J."/>
            <person name="Duong T.A."/>
            <person name="Schoeman C."/>
            <person name="Ma X."/>
            <person name="Roodt D."/>
            <person name="Barker N."/>
            <person name="Li Z."/>
            <person name="Van de Peer Y."/>
            <person name="Mizrachi E."/>
        </authorList>
    </citation>
    <scope>NUCLEOTIDE SEQUENCE</scope>
    <source>
        <tissue evidence="2">Young leaves</tissue>
    </source>
</reference>
<dbReference type="InterPro" id="IPR031315">
    <property type="entry name" value="LNS2/PITP"/>
</dbReference>
<dbReference type="Pfam" id="PF08235">
    <property type="entry name" value="LNS2"/>
    <property type="match status" value="1"/>
</dbReference>
<dbReference type="InterPro" id="IPR036412">
    <property type="entry name" value="HAD-like_sf"/>
</dbReference>
<evidence type="ECO:0000313" key="3">
    <source>
        <dbReference type="Proteomes" id="UP001141806"/>
    </source>
</evidence>
<evidence type="ECO:0000313" key="2">
    <source>
        <dbReference type="EMBL" id="KAJ4966095.1"/>
    </source>
</evidence>
<keyword evidence="3" id="KW-1185">Reference proteome</keyword>
<dbReference type="Proteomes" id="UP001141806">
    <property type="component" value="Unassembled WGS sequence"/>
</dbReference>
<comment type="caution">
    <text evidence="2">The sequence shown here is derived from an EMBL/GenBank/DDBJ whole genome shotgun (WGS) entry which is preliminary data.</text>
</comment>
<dbReference type="PANTHER" id="PTHR12181">
    <property type="entry name" value="LIPIN"/>
    <property type="match status" value="1"/>
</dbReference>
<dbReference type="InterPro" id="IPR013209">
    <property type="entry name" value="LNS2"/>
</dbReference>
<dbReference type="InterPro" id="IPR026058">
    <property type="entry name" value="LIPIN"/>
</dbReference>
<dbReference type="EMBL" id="JAMYWD010000007">
    <property type="protein sequence ID" value="KAJ4966095.1"/>
    <property type="molecule type" value="Genomic_DNA"/>
</dbReference>
<dbReference type="SUPFAM" id="SSF56784">
    <property type="entry name" value="HAD-like"/>
    <property type="match status" value="1"/>
</dbReference>
<evidence type="ECO:0000259" key="1">
    <source>
        <dbReference type="SMART" id="SM00775"/>
    </source>
</evidence>
<organism evidence="2 3">
    <name type="scientific">Protea cynaroides</name>
    <dbReference type="NCBI Taxonomy" id="273540"/>
    <lineage>
        <taxon>Eukaryota</taxon>
        <taxon>Viridiplantae</taxon>
        <taxon>Streptophyta</taxon>
        <taxon>Embryophyta</taxon>
        <taxon>Tracheophyta</taxon>
        <taxon>Spermatophyta</taxon>
        <taxon>Magnoliopsida</taxon>
        <taxon>Proteales</taxon>
        <taxon>Proteaceae</taxon>
        <taxon>Protea</taxon>
    </lineage>
</organism>
<sequence>MHTSSHLSNSSPVQCKENIVLDDSTNDHYPSSQFVSDTQEAAVDSISVKESIPQSESSEEDQLLFGDIDGLDPVGVQFNEPVSQESMQIENHSSLTLDGIEDEHGRVDINNASSLSPGKLADEYPASSFEDLIEESGTLSRPISIPKAYMDSGENGVWLPESLPIIRHIDSLEGSDAHHPLSHSLDSSSGNLKLGFLGQVVTTSSKPDADSEYILAHEHPRISDTEASEELGLESTRSPVGDPEIAIVQSGGTWRFWPFQIGKSRTPNSMPPALNGTKDSDASDCTGDIIKDKNVPQTKVTEKKVRSIVPTSEQLETLNLEEGRNIITFTFSTAVLGRQQVDARIYLWKWNTRVVVSDVDGTITRSDVLGQFMPLVGKDWSHTGVTHLFSAIKENGYQLLFLSARSISQAYLTRQFLFNLKQDGKSLPDGPVVISPDGLFPSLFREVIRRAPHEFKIACLEDIKAIFPQDCNPFYAGFGNRDTDEFSYLKVGIPKGKIFIINPKGEVAINRQVDTKSYTSLHALVNGMFPAMSSAEQEDFNSWNYWKMPLPEINV</sequence>
<dbReference type="SMART" id="SM00775">
    <property type="entry name" value="LNS2"/>
    <property type="match status" value="1"/>
</dbReference>
<gene>
    <name evidence="2" type="ORF">NE237_017944</name>
</gene>
<proteinExistence type="predicted"/>
<accession>A0A9Q0K910</accession>
<dbReference type="OrthoDB" id="4567at2759"/>
<dbReference type="PANTHER" id="PTHR12181:SF12">
    <property type="entry name" value="PHOSPHATIDATE PHOSPHATASE"/>
    <property type="match status" value="1"/>
</dbReference>
<dbReference type="AlphaFoldDB" id="A0A9Q0K910"/>
<feature type="domain" description="LNS2/PITP" evidence="1">
    <location>
        <begin position="354"/>
        <end position="510"/>
    </location>
</feature>